<keyword evidence="1" id="KW-0472">Membrane</keyword>
<dbReference type="RefSeq" id="WP_087108780.1">
    <property type="nucleotide sequence ID" value="NZ_CBCSCN010000008.1"/>
</dbReference>
<evidence type="ECO:0000259" key="2">
    <source>
        <dbReference type="Pfam" id="PF07969"/>
    </source>
</evidence>
<name>A0A1X7AI60_9GAMM</name>
<dbReference type="PANTHER" id="PTHR22642:SF2">
    <property type="entry name" value="PROTEIN LONG AFTER FAR-RED 3"/>
    <property type="match status" value="1"/>
</dbReference>
<evidence type="ECO:0000313" key="3">
    <source>
        <dbReference type="EMBL" id="SMA43894.1"/>
    </source>
</evidence>
<feature type="domain" description="Amidohydrolase 3" evidence="2">
    <location>
        <begin position="89"/>
        <end position="574"/>
    </location>
</feature>
<reference evidence="3 4" key="1">
    <citation type="submission" date="2017-03" db="EMBL/GenBank/DDBJ databases">
        <authorList>
            <person name="Afonso C.L."/>
            <person name="Miller P.J."/>
            <person name="Scott M.A."/>
            <person name="Spackman E."/>
            <person name="Goraichik I."/>
            <person name="Dimitrov K.M."/>
            <person name="Suarez D.L."/>
            <person name="Swayne D.E."/>
        </authorList>
    </citation>
    <scope>NUCLEOTIDE SEQUENCE [LARGE SCALE GENOMIC DNA]</scope>
    <source>
        <strain evidence="3">SB41UT1</strain>
    </source>
</reference>
<dbReference type="SUPFAM" id="SSF51338">
    <property type="entry name" value="Composite domain of metallo-dependent hydrolases"/>
    <property type="match status" value="1"/>
</dbReference>
<accession>A0A1X7AI60</accession>
<dbReference type="AlphaFoldDB" id="A0A1X7AI60"/>
<proteinExistence type="predicted"/>
<dbReference type="InterPro" id="IPR033932">
    <property type="entry name" value="YtcJ-like"/>
</dbReference>
<evidence type="ECO:0000256" key="1">
    <source>
        <dbReference type="SAM" id="Phobius"/>
    </source>
</evidence>
<dbReference type="InterPro" id="IPR013108">
    <property type="entry name" value="Amidohydro_3"/>
</dbReference>
<dbReference type="GO" id="GO:0016810">
    <property type="term" value="F:hydrolase activity, acting on carbon-nitrogen (but not peptide) bonds"/>
    <property type="evidence" value="ECO:0007669"/>
    <property type="project" value="InterPro"/>
</dbReference>
<dbReference type="CDD" id="cd01300">
    <property type="entry name" value="YtcJ_like"/>
    <property type="match status" value="1"/>
</dbReference>
<protein>
    <submittedName>
        <fullName evidence="3">N-substituted formamide deformylase</fullName>
        <ecNumber evidence="3">3.5.1.91</ecNumber>
    </submittedName>
</protein>
<dbReference type="OrthoDB" id="9031471at2"/>
<dbReference type="Gene3D" id="3.20.20.140">
    <property type="entry name" value="Metal-dependent hydrolases"/>
    <property type="match status" value="1"/>
</dbReference>
<dbReference type="EC" id="3.5.1.91" evidence="3"/>
<organism evidence="3 4">
    <name type="scientific">Parendozoicomonas haliclonae</name>
    <dbReference type="NCBI Taxonomy" id="1960125"/>
    <lineage>
        <taxon>Bacteria</taxon>
        <taxon>Pseudomonadati</taxon>
        <taxon>Pseudomonadota</taxon>
        <taxon>Gammaproteobacteria</taxon>
        <taxon>Oceanospirillales</taxon>
        <taxon>Endozoicomonadaceae</taxon>
        <taxon>Parendozoicomonas</taxon>
    </lineage>
</organism>
<sequence>MRRILSRALLLSSLLLAIGLLYWVIQWFINLPYSGVQIITAKSIITMDEAQPRVEAVATQNGMIIGRGTLDELLQQWPESKQSHFPNQILTPGFIENHLHPAMAALLLPFEWITPFAWDLPNKSVPSTQGEENYRQRLRAIADSYHNKDDSEWLITWGFHSDFHGEMSRELLDQLVPDRPALVWHRSFHEIWLNSKALALGDISAEELESVHGVDIDNGHFYETGLELALVKFKNYVIKPGRFMDGMEQVVDVVHSGGITTIADMAAGMFDMTAEWWAMKWELDDRQTPFRTRLVPMVKRIGDVPGSPEAIAEAGALLEKGNDQLKYVKQVKLLADGAFYSLLMQMRNPGYLDGHSGEWLTPPAELEELASTYWKAGYQLHIHTNGDLGTDVVLSMINRLQTQWPREDHRTTLHHLGYIGPDQAEKIAALDVLVSANPYYLHTLGESYSQRGLGPQRARNIFRGRDLLDAGVSLSLHSDFCMAPAQPLKLAWVAVNREGAGGSVMAKEQQISVHEAMKAITIDAAYAIRMEDQVGSIEVGKFADFAILDEDPYQAPKNRLKDIPVWGTIYKGEVFPIETSQ</sequence>
<dbReference type="Proteomes" id="UP000196573">
    <property type="component" value="Unassembled WGS sequence"/>
</dbReference>
<dbReference type="SUPFAM" id="SSF51556">
    <property type="entry name" value="Metallo-dependent hydrolases"/>
    <property type="match status" value="1"/>
</dbReference>
<keyword evidence="3" id="KW-0378">Hydrolase</keyword>
<keyword evidence="4" id="KW-1185">Reference proteome</keyword>
<keyword evidence="1" id="KW-1133">Transmembrane helix</keyword>
<dbReference type="EMBL" id="FWPT01000003">
    <property type="protein sequence ID" value="SMA43894.1"/>
    <property type="molecule type" value="Genomic_DNA"/>
</dbReference>
<dbReference type="Pfam" id="PF07969">
    <property type="entry name" value="Amidohydro_3"/>
    <property type="match status" value="1"/>
</dbReference>
<feature type="transmembrane region" description="Helical" evidence="1">
    <location>
        <begin position="9"/>
        <end position="29"/>
    </location>
</feature>
<dbReference type="PANTHER" id="PTHR22642">
    <property type="entry name" value="IMIDAZOLONEPROPIONASE"/>
    <property type="match status" value="1"/>
</dbReference>
<dbReference type="Gene3D" id="3.10.310.70">
    <property type="match status" value="1"/>
</dbReference>
<evidence type="ECO:0000313" key="4">
    <source>
        <dbReference type="Proteomes" id="UP000196573"/>
    </source>
</evidence>
<dbReference type="Gene3D" id="2.30.40.10">
    <property type="entry name" value="Urease, subunit C, domain 1"/>
    <property type="match status" value="1"/>
</dbReference>
<dbReference type="InterPro" id="IPR011059">
    <property type="entry name" value="Metal-dep_hydrolase_composite"/>
</dbReference>
<keyword evidence="1" id="KW-0812">Transmembrane</keyword>
<dbReference type="InterPro" id="IPR032466">
    <property type="entry name" value="Metal_Hydrolase"/>
</dbReference>
<gene>
    <name evidence="3" type="primary">nfdA_1</name>
    <name evidence="3" type="ORF">EHSB41UT_01694</name>
</gene>